<evidence type="ECO:0000259" key="3">
    <source>
        <dbReference type="Pfam" id="PF13538"/>
    </source>
</evidence>
<proteinExistence type="predicted"/>
<dbReference type="SUPFAM" id="SSF55464">
    <property type="entry name" value="Origin of replication-binding domain, RBD-like"/>
    <property type="match status" value="1"/>
</dbReference>
<accession>A0ABM8XUI9</accession>
<dbReference type="InterPro" id="IPR014059">
    <property type="entry name" value="TraI/TrwC_relax"/>
</dbReference>
<dbReference type="Pfam" id="PF13538">
    <property type="entry name" value="UvrD_C_2"/>
    <property type="match status" value="1"/>
</dbReference>
<dbReference type="Gene3D" id="2.30.30.940">
    <property type="match status" value="1"/>
</dbReference>
<sequence length="989" mass="107379">MINLTPISGNNERAAARYFSEADDYYLEEACGEWHGKGAGALGLAGAVEREAFARLLAGHLPDGSRIQTSFDASAGKKRMALDITLSAPKSVSMQALVAGDAAVVAAHDRAVAAVLERVEQLAQARRKERGKSYRERTGNVVIATFRHEMSRAKDPQLHTHAVVLNMTQRADGAWRALSNEEIFRAKKALDGIYQAELAHGLQQLGYRIRVVDDRGNFELAHITRDQIEAFSARSARIEQALAERGKTRASASTREKQAIALSTRPRKAAGDREAVKAYWREASHELGIVYGEGRDGAVVGSVAARVREAELERAGSGSAAAARHGVPAHLPPGPPEPTLAYRVVRYAVRHLTEREAVVGEAELFAVALRRAVGRTGAEAVRAEIERWIEKGALIEGPPTFTIAGDKDSPKLTQAGWIAFLKERYGRSAPSAASFVSGAIAKGSLVRQERRLTTPHALKREKAILAMERDGRGKLEPLVDRATLAAALATGTLGAEQRMAVQTMIGSQDRFVGIQGDAGTGKTYAVTQAVALIRHATQVRQAYRAIAVAPYRSQVAALKKEGMEAQTLASFLRSGHRAIDPRTVVVLDEAGVVGARQLEQAMRLVERAGARMVMIGDPKQLGAIEAGKPFAQLQGAGMRTARISEIQRQADPELRRAVERAAAGEPGRSLHHLREIREYADATARHSAIARDYVSLQEELRQATIIVAGTNAARRELNELVRASLGLAGKGCTFETLTRVDMTAAQRSSAVSYQAGMVVQPERNYPAQGLVRGELYRVREALDGNRLNVVCPDGSAATLDPRKLKQVSVYRLEKSELSVGDIVRINRNDAQNGLTLGDRRRVIGVEGGVVLLGTIDGAGEDRRAMRLSAAKPLHLEHAYATTVHSAQGITCDRVLIALDTRSRTTSFNLYYVAISRARHEARIYTDSRDQLPRAIAAEMEKRAALDLRPPIGGKSGFARGMGKTALGHGMRPLTEPRVNPLELGYRFER</sequence>
<dbReference type="Pfam" id="PF13604">
    <property type="entry name" value="AAA_30"/>
    <property type="match status" value="1"/>
</dbReference>
<dbReference type="Gene3D" id="3.40.50.300">
    <property type="entry name" value="P-loop containing nucleotide triphosphate hydrolases"/>
    <property type="match status" value="2"/>
</dbReference>
<comment type="caution">
    <text evidence="4">The sequence shown here is derived from an EMBL/GenBank/DDBJ whole genome shotgun (WGS) entry which is preliminary data.</text>
</comment>
<dbReference type="CDD" id="cd18809">
    <property type="entry name" value="SF1_C_RecD"/>
    <property type="match status" value="1"/>
</dbReference>
<dbReference type="EC" id="3.1.11.5" evidence="4"/>
<keyword evidence="5" id="KW-1185">Reference proteome</keyword>
<gene>
    <name evidence="4" type="primary">recD</name>
    <name evidence="4" type="ORF">LMG21510_05009</name>
</gene>
<dbReference type="EMBL" id="CAJZAH010000010">
    <property type="protein sequence ID" value="CAG9184045.1"/>
    <property type="molecule type" value="Genomic_DNA"/>
</dbReference>
<keyword evidence="4" id="KW-0378">Hydrolase</keyword>
<dbReference type="Pfam" id="PF08751">
    <property type="entry name" value="TrwC"/>
    <property type="match status" value="1"/>
</dbReference>
<name>A0ABM8XUI9_9BURK</name>
<dbReference type="NCBIfam" id="NF041492">
    <property type="entry name" value="MobF"/>
    <property type="match status" value="1"/>
</dbReference>
<reference evidence="4 5" key="1">
    <citation type="submission" date="2021-08" db="EMBL/GenBank/DDBJ databases">
        <authorList>
            <person name="Peeters C."/>
        </authorList>
    </citation>
    <scope>NUCLEOTIDE SEQUENCE [LARGE SCALE GENOMIC DNA]</scope>
    <source>
        <strain evidence="4 5">LMG 21510</strain>
    </source>
</reference>
<dbReference type="SUPFAM" id="SSF52540">
    <property type="entry name" value="P-loop containing nucleoside triphosphate hydrolases"/>
    <property type="match status" value="1"/>
</dbReference>
<dbReference type="InterPro" id="IPR027785">
    <property type="entry name" value="UvrD-like_helicase_C"/>
</dbReference>
<dbReference type="GO" id="GO:0008854">
    <property type="term" value="F:exodeoxyribonuclease V activity"/>
    <property type="evidence" value="ECO:0007669"/>
    <property type="project" value="UniProtKB-EC"/>
</dbReference>
<evidence type="ECO:0000256" key="1">
    <source>
        <dbReference type="SAM" id="MobiDB-lite"/>
    </source>
</evidence>
<feature type="domain" description="TrwC relaxase" evidence="2">
    <location>
        <begin position="14"/>
        <end position="286"/>
    </location>
</feature>
<evidence type="ECO:0000313" key="5">
    <source>
        <dbReference type="Proteomes" id="UP000721236"/>
    </source>
</evidence>
<dbReference type="NCBIfam" id="TIGR02686">
    <property type="entry name" value="relax_trwC"/>
    <property type="match status" value="1"/>
</dbReference>
<dbReference type="InterPro" id="IPR014862">
    <property type="entry name" value="TrwC"/>
</dbReference>
<evidence type="ECO:0000259" key="2">
    <source>
        <dbReference type="Pfam" id="PF08751"/>
    </source>
</evidence>
<organism evidence="4 5">
    <name type="scientific">Cupriavidus respiraculi</name>
    <dbReference type="NCBI Taxonomy" id="195930"/>
    <lineage>
        <taxon>Bacteria</taxon>
        <taxon>Pseudomonadati</taxon>
        <taxon>Pseudomonadota</taxon>
        <taxon>Betaproteobacteria</taxon>
        <taxon>Burkholderiales</taxon>
        <taxon>Burkholderiaceae</taxon>
        <taxon>Cupriavidus</taxon>
    </lineage>
</organism>
<protein>
    <submittedName>
        <fullName evidence="4">RecBCD enzyme subunit RecD</fullName>
        <ecNumber evidence="4">3.1.11.5</ecNumber>
    </submittedName>
</protein>
<feature type="region of interest" description="Disordered" evidence="1">
    <location>
        <begin position="245"/>
        <end position="266"/>
    </location>
</feature>
<feature type="domain" description="UvrD-like helicase C-terminal" evidence="3">
    <location>
        <begin position="877"/>
        <end position="923"/>
    </location>
</feature>
<dbReference type="InterPro" id="IPR027417">
    <property type="entry name" value="P-loop_NTPase"/>
</dbReference>
<evidence type="ECO:0000313" key="4">
    <source>
        <dbReference type="EMBL" id="CAG9184045.1"/>
    </source>
</evidence>
<dbReference type="Proteomes" id="UP000721236">
    <property type="component" value="Unassembled WGS sequence"/>
</dbReference>